<gene>
    <name evidence="2" type="ORF">UXM345_LOCUS26782</name>
</gene>
<dbReference type="Pfam" id="PF13975">
    <property type="entry name" value="gag-asp_proteas"/>
    <property type="match status" value="1"/>
</dbReference>
<feature type="non-terminal residue" evidence="2">
    <location>
        <position position="980"/>
    </location>
</feature>
<organism evidence="2 3">
    <name type="scientific">Rotaria magnacalcarata</name>
    <dbReference type="NCBI Taxonomy" id="392030"/>
    <lineage>
        <taxon>Eukaryota</taxon>
        <taxon>Metazoa</taxon>
        <taxon>Spiralia</taxon>
        <taxon>Gnathifera</taxon>
        <taxon>Rotifera</taxon>
        <taxon>Eurotatoria</taxon>
        <taxon>Bdelloidea</taxon>
        <taxon>Philodinida</taxon>
        <taxon>Philodinidae</taxon>
        <taxon>Rotaria</taxon>
    </lineage>
</organism>
<feature type="region of interest" description="Disordered" evidence="1">
    <location>
        <begin position="76"/>
        <end position="187"/>
    </location>
</feature>
<evidence type="ECO:0000313" key="2">
    <source>
        <dbReference type="EMBL" id="CAF4179728.1"/>
    </source>
</evidence>
<evidence type="ECO:0000313" key="3">
    <source>
        <dbReference type="Proteomes" id="UP000663842"/>
    </source>
</evidence>
<feature type="compositionally biased region" description="Basic and acidic residues" evidence="1">
    <location>
        <begin position="77"/>
        <end position="91"/>
    </location>
</feature>
<dbReference type="Proteomes" id="UP000663842">
    <property type="component" value="Unassembled WGS sequence"/>
</dbReference>
<proteinExistence type="predicted"/>
<dbReference type="InterPro" id="IPR021109">
    <property type="entry name" value="Peptidase_aspartic_dom_sf"/>
</dbReference>
<feature type="compositionally biased region" description="Polar residues" evidence="1">
    <location>
        <begin position="52"/>
        <end position="63"/>
    </location>
</feature>
<reference evidence="2" key="1">
    <citation type="submission" date="2021-02" db="EMBL/GenBank/DDBJ databases">
        <authorList>
            <person name="Nowell W R."/>
        </authorList>
    </citation>
    <scope>NUCLEOTIDE SEQUENCE</scope>
</reference>
<comment type="caution">
    <text evidence="2">The sequence shown here is derived from an EMBL/GenBank/DDBJ whole genome shotgun (WGS) entry which is preliminary data.</text>
</comment>
<dbReference type="SUPFAM" id="SSF50630">
    <property type="entry name" value="Acid proteases"/>
    <property type="match status" value="1"/>
</dbReference>
<protein>
    <submittedName>
        <fullName evidence="2">Uncharacterized protein</fullName>
    </submittedName>
</protein>
<evidence type="ECO:0000256" key="1">
    <source>
        <dbReference type="SAM" id="MobiDB-lite"/>
    </source>
</evidence>
<dbReference type="AlphaFoldDB" id="A0A820A5B2"/>
<dbReference type="Gene3D" id="2.40.70.10">
    <property type="entry name" value="Acid Proteases"/>
    <property type="match status" value="1"/>
</dbReference>
<feature type="compositionally biased region" description="Basic and acidic residues" evidence="1">
    <location>
        <begin position="105"/>
        <end position="186"/>
    </location>
</feature>
<accession>A0A820A5B2</accession>
<feature type="region of interest" description="Disordered" evidence="1">
    <location>
        <begin position="41"/>
        <end position="63"/>
    </location>
</feature>
<name>A0A820A5B2_9BILA</name>
<sequence length="980" mass="113214">MVMHTPKIAPKPIQSDETFINIETTYSEVLRDLVNLDEGAVGGDELAPNPITKKNTTPKSSQIPIFTDEVVAQLNRDSAEKKRKAHEEKMHKAQMQQQVDDDIDESAKRKLINEQRAIERKIKRDEEMRLKKEQEDEKKRKTQEDREKRLEERRQRQEYLDSCKNARKEEEELEKERQREEAEKQARYRQNVIKKQASLDMYNKAKREEDEYLEEIKKQQTRSGAIPKSLRKNHDEKLCQSFKLNFDNDIDNECETGSQVQDITDDNINRNDTFDDELIKKIIKLNFNLNSKNESKPDRVTVIPKPLVAQNNNEESIEVFLAKVFNSTEQEIKDLLEKESEEIIESENFNNKLVNDSTKFNQTNKFLNCSEIEGKNKDNSLNIKLTLKNEIFDNLKDQNKFNNEIVVRFSNLMDKSSIELSKMNDEFKNISLKFFNLFYNVFKFQNECTNWVKDIMNSTDYNFDIITNETFNAFINSLHIPKFTNKQISDLYEILSKILDPFFSQELFNNYFNEFNNISENFRDIKENIDKVYKVNKLILNESGDSSSSSDSTDITINDNFNKTNKEINDQASTQNSTIEHKNEFVHHNNSTNERRIGVGTTEQIGITNAKTLARQAIENLTKTKFPEIFKVFVTINNKTAVGILDSGASQTLMTKEGAEFFNVKITDLKDGDFYSSGIAGNVNITGMSCISVALHDLQFPPIACRIIHGTSPDYFVTLGSDFLYTNKLIVNCANKSIGRQIAPDVYWELIVDLGKSSCRRRIVNLPIYLQNDLTTSKGNETITDFNIVLPDVKIVKNFSCACENETINKLNNFIYFSANNQTIDENLDDMLIDDVMTNIYYPQVSISNPSLELDVTLPRGTIIGKVTSPLCKVNDAEIPLRLNKNLETSDFDLHNQLHVEKFNKIKNNLNSNLIRNKNNILNNDLSTSNTEILNDDTLGEINCLKNIEILYSVYHEINSEEARYDFSPPEKGEYNREDE</sequence>
<dbReference type="EMBL" id="CAJOBF010005563">
    <property type="protein sequence ID" value="CAF4179728.1"/>
    <property type="molecule type" value="Genomic_DNA"/>
</dbReference>